<dbReference type="Proteomes" id="UP000298327">
    <property type="component" value="Unassembled WGS sequence"/>
</dbReference>
<evidence type="ECO:0000313" key="2">
    <source>
        <dbReference type="Proteomes" id="UP000298327"/>
    </source>
</evidence>
<name>A0A4Y9XR97_9AGAM</name>
<sequence>MSHISIPIDAELSITCTHDPAFEPLQSVRAIEALLSQHLSHTAHETGVKSNVTPFTQLAIGFDGDAGVGLRAGYAEPGAQWTPRLDISLQWPADASSVLYSELLISRICPLLQMGDVRSLSVEGNFFSYGAAWLSIFGRMKRVTELVVQDSAVSGFLEAFKHRPSEARESVYTLLELPGDDVVGVDVASVVLFPMLRQVSLAKLDSTATLRLFRHLRDELAVRSDFNAEEGPEKQDDEARTIT</sequence>
<gene>
    <name evidence="1" type="ORF">EVG20_g10872</name>
</gene>
<dbReference type="OrthoDB" id="2884925at2759"/>
<organism evidence="1 2">
    <name type="scientific">Dentipellis fragilis</name>
    <dbReference type="NCBI Taxonomy" id="205917"/>
    <lineage>
        <taxon>Eukaryota</taxon>
        <taxon>Fungi</taxon>
        <taxon>Dikarya</taxon>
        <taxon>Basidiomycota</taxon>
        <taxon>Agaricomycotina</taxon>
        <taxon>Agaricomycetes</taxon>
        <taxon>Russulales</taxon>
        <taxon>Hericiaceae</taxon>
        <taxon>Dentipellis</taxon>
    </lineage>
</organism>
<dbReference type="EMBL" id="SEOQ01001452">
    <property type="protein sequence ID" value="TFY51711.1"/>
    <property type="molecule type" value="Genomic_DNA"/>
</dbReference>
<reference evidence="1 2" key="1">
    <citation type="submission" date="2019-02" db="EMBL/GenBank/DDBJ databases">
        <title>Genome sequencing of the rare red list fungi Dentipellis fragilis.</title>
        <authorList>
            <person name="Buettner E."/>
            <person name="Kellner H."/>
        </authorList>
    </citation>
    <scope>NUCLEOTIDE SEQUENCE [LARGE SCALE GENOMIC DNA]</scope>
    <source>
        <strain evidence="1 2">DSM 105465</strain>
    </source>
</reference>
<dbReference type="AlphaFoldDB" id="A0A4Y9XR97"/>
<protein>
    <submittedName>
        <fullName evidence="1">Uncharacterized protein</fullName>
    </submittedName>
</protein>
<proteinExistence type="predicted"/>
<keyword evidence="2" id="KW-1185">Reference proteome</keyword>
<comment type="caution">
    <text evidence="1">The sequence shown here is derived from an EMBL/GenBank/DDBJ whole genome shotgun (WGS) entry which is preliminary data.</text>
</comment>
<evidence type="ECO:0000313" key="1">
    <source>
        <dbReference type="EMBL" id="TFY51711.1"/>
    </source>
</evidence>
<accession>A0A4Y9XR97</accession>